<dbReference type="Pfam" id="PF00700">
    <property type="entry name" value="Flagellin_C"/>
    <property type="match status" value="1"/>
</dbReference>
<reference evidence="9" key="1">
    <citation type="journal article" date="2019" name="Microbiol. Immunol.">
        <title>Molecular and phenotypic characterization of Leptospira johnsonii sp. nov., Leptospira ellinghausenii sp. nov. and Leptospira ryugenii sp. nov. isolated from soil and water in Japan.</title>
        <authorList>
            <person name="Masuzawa T."/>
            <person name="Saito M."/>
            <person name="Nakao R."/>
            <person name="Nikaido Y."/>
            <person name="Matsumoto M."/>
            <person name="Ogawa M."/>
            <person name="Yokoyama M."/>
            <person name="Hidaka Y."/>
            <person name="Tomita J."/>
            <person name="Sakakibara K."/>
            <person name="Suzuki K."/>
            <person name="Yasuda S."/>
            <person name="Sato H."/>
            <person name="Yamaguchi M."/>
            <person name="Yoshida S.I."/>
            <person name="Koizumi N."/>
            <person name="Kawamura Y."/>
        </authorList>
    </citation>
    <scope>NUCLEOTIDE SEQUENCE [LARGE SCALE GENOMIC DNA]</scope>
    <source>
        <strain evidence="9">E18</strain>
    </source>
</reference>
<evidence type="ECO:0000259" key="7">
    <source>
        <dbReference type="Pfam" id="PF00700"/>
    </source>
</evidence>
<keyword evidence="9" id="KW-1185">Reference proteome</keyword>
<organism evidence="8 9">
    <name type="scientific">Leptospira ellinghausenii</name>
    <dbReference type="NCBI Taxonomy" id="1917822"/>
    <lineage>
        <taxon>Bacteria</taxon>
        <taxon>Pseudomonadati</taxon>
        <taxon>Spirochaetota</taxon>
        <taxon>Spirochaetia</taxon>
        <taxon>Leptospirales</taxon>
        <taxon>Leptospiraceae</taxon>
        <taxon>Leptospira</taxon>
    </lineage>
</organism>
<evidence type="ECO:0000256" key="3">
    <source>
        <dbReference type="ARBA" id="ARBA00022764"/>
    </source>
</evidence>
<comment type="subcellular location">
    <subcellularLocation>
        <location evidence="5">Periplasmic flagellum</location>
    </subcellularLocation>
    <subcellularLocation>
        <location evidence="5">Periplasm</location>
    </subcellularLocation>
</comment>
<evidence type="ECO:0000256" key="1">
    <source>
        <dbReference type="ARBA" id="ARBA00004095"/>
    </source>
</evidence>
<dbReference type="GO" id="GO:0005198">
    <property type="term" value="F:structural molecule activity"/>
    <property type="evidence" value="ECO:0007669"/>
    <property type="project" value="UniProtKB-UniRule"/>
</dbReference>
<dbReference type="Gene3D" id="6.10.10.10">
    <property type="entry name" value="Flagellar export chaperone, C-terminal domain"/>
    <property type="match status" value="1"/>
</dbReference>
<keyword evidence="3 5" id="KW-0574">Periplasm</keyword>
<protein>
    <recommendedName>
        <fullName evidence="5">Flagellin</fullName>
    </recommendedName>
</protein>
<dbReference type="PANTHER" id="PTHR42792">
    <property type="entry name" value="FLAGELLIN"/>
    <property type="match status" value="1"/>
</dbReference>
<dbReference type="GO" id="GO:0055040">
    <property type="term" value="C:periplasmic flagellum"/>
    <property type="evidence" value="ECO:0007669"/>
    <property type="project" value="UniProtKB-SubCell"/>
</dbReference>
<feature type="domain" description="Flagellin C-terminal" evidence="7">
    <location>
        <begin position="201"/>
        <end position="286"/>
    </location>
</feature>
<dbReference type="EMBL" id="BFAZ01000006">
    <property type="protein sequence ID" value="GBF42121.1"/>
    <property type="molecule type" value="Genomic_DNA"/>
</dbReference>
<dbReference type="PRINTS" id="PR00207">
    <property type="entry name" value="FLAGELLIN"/>
</dbReference>
<dbReference type="Proteomes" id="UP000245206">
    <property type="component" value="Unassembled WGS sequence"/>
</dbReference>
<comment type="function">
    <text evidence="1 5">Component of the core of the flagella.</text>
</comment>
<evidence type="ECO:0000313" key="9">
    <source>
        <dbReference type="Proteomes" id="UP000245206"/>
    </source>
</evidence>
<evidence type="ECO:0000256" key="4">
    <source>
        <dbReference type="ARBA" id="ARBA00023143"/>
    </source>
</evidence>
<evidence type="ECO:0000256" key="2">
    <source>
        <dbReference type="ARBA" id="ARBA00005709"/>
    </source>
</evidence>
<keyword evidence="8" id="KW-0969">Cilium</keyword>
<dbReference type="PANTHER" id="PTHR42792:SF2">
    <property type="entry name" value="FLAGELLIN"/>
    <property type="match status" value="1"/>
</dbReference>
<comment type="caution">
    <text evidence="8">The sequence shown here is derived from an EMBL/GenBank/DDBJ whole genome shotgun (WGS) entry which is preliminary data.</text>
</comment>
<evidence type="ECO:0000259" key="6">
    <source>
        <dbReference type="Pfam" id="PF00669"/>
    </source>
</evidence>
<evidence type="ECO:0000256" key="5">
    <source>
        <dbReference type="RuleBase" id="RU362073"/>
    </source>
</evidence>
<evidence type="ECO:0000313" key="8">
    <source>
        <dbReference type="EMBL" id="GBF42121.1"/>
    </source>
</evidence>
<keyword evidence="8" id="KW-0282">Flagellum</keyword>
<dbReference type="Gene3D" id="1.20.1330.10">
    <property type="entry name" value="f41 fragment of flagellin, N-terminal domain"/>
    <property type="match status" value="1"/>
</dbReference>
<feature type="domain" description="Flagellin N-terminal" evidence="6">
    <location>
        <begin position="11"/>
        <end position="147"/>
    </location>
</feature>
<dbReference type="InterPro" id="IPR001492">
    <property type="entry name" value="Flagellin"/>
</dbReference>
<keyword evidence="8" id="KW-0966">Cell projection</keyword>
<name>A0A2P2DBV6_9LEPT</name>
<comment type="similarity">
    <text evidence="2 5">Belongs to the bacterial flagellin family.</text>
</comment>
<dbReference type="SUPFAM" id="SSF64518">
    <property type="entry name" value="Phase 1 flagellin"/>
    <property type="match status" value="1"/>
</dbReference>
<accession>A0A2P2DBV6</accession>
<sequence>MDTQEGVTMIINHNISALVAKRALTNTSRDMDKSMEHLATGMRINRPGDDSLGFSVSEKLRSQIRALGQAERNTQDGMSFLQVTEGSLDQVNSILQRLRELSVQSANGIYSNEDRKLVQLEVSQLVEEVERIGTSAEFNKVRPLDGRFSRAGKNPMTLQVGANGSEKIEVFINTMTSSSLKLKQAGNKLTLSTPNKATDSLQVLDDAISKVNRLRSDLGAYYNRLDLTLKSLSNNYVNMVSSESQIRDADMATEMVEYSKNQILTKSGVAMLAQANLRPESVVKLLTDRY</sequence>
<proteinExistence type="inferred from homology"/>
<dbReference type="InterPro" id="IPR046358">
    <property type="entry name" value="Flagellin_C"/>
</dbReference>
<dbReference type="InterPro" id="IPR001029">
    <property type="entry name" value="Flagellin_N"/>
</dbReference>
<dbReference type="AlphaFoldDB" id="A0A2P2DBV6"/>
<dbReference type="InterPro" id="IPR042187">
    <property type="entry name" value="Flagellin_C_sub2"/>
</dbReference>
<keyword evidence="4 5" id="KW-0975">Bacterial flagellum</keyword>
<gene>
    <name evidence="8" type="primary">flaB</name>
    <name evidence="8" type="ORF">LPTSP2_14070</name>
</gene>
<dbReference type="Pfam" id="PF00669">
    <property type="entry name" value="Flagellin_N"/>
    <property type="match status" value="1"/>
</dbReference>